<dbReference type="PROSITE" id="PS51257">
    <property type="entry name" value="PROKAR_LIPOPROTEIN"/>
    <property type="match status" value="1"/>
</dbReference>
<reference evidence="1 2" key="1">
    <citation type="submission" date="2024-10" db="EMBL/GenBank/DDBJ databases">
        <title>The Natural Products Discovery Center: Release of the First 8490 Sequenced Strains for Exploring Actinobacteria Biosynthetic Diversity.</title>
        <authorList>
            <person name="Kalkreuter E."/>
            <person name="Kautsar S.A."/>
            <person name="Yang D."/>
            <person name="Bader C.D."/>
            <person name="Teijaro C.N."/>
            <person name="Fluegel L."/>
            <person name="Davis C.M."/>
            <person name="Simpson J.R."/>
            <person name="Lauterbach L."/>
            <person name="Steele A.D."/>
            <person name="Gui C."/>
            <person name="Meng S."/>
            <person name="Li G."/>
            <person name="Viehrig K."/>
            <person name="Ye F."/>
            <person name="Su P."/>
            <person name="Kiefer A.F."/>
            <person name="Nichols A."/>
            <person name="Cepeda A.J."/>
            <person name="Yan W."/>
            <person name="Fan B."/>
            <person name="Jiang Y."/>
            <person name="Adhikari A."/>
            <person name="Zheng C.-J."/>
            <person name="Schuster L."/>
            <person name="Cowan T.M."/>
            <person name="Smanski M.J."/>
            <person name="Chevrette M.G."/>
            <person name="De Carvalho L.P.S."/>
            <person name="Shen B."/>
        </authorList>
    </citation>
    <scope>NUCLEOTIDE SEQUENCE [LARGE SCALE GENOMIC DNA]</scope>
    <source>
        <strain evidence="1 2">NPDC003040</strain>
    </source>
</reference>
<comment type="caution">
    <text evidence="1">The sequence shown here is derived from an EMBL/GenBank/DDBJ whole genome shotgun (WGS) entry which is preliminary data.</text>
</comment>
<evidence type="ECO:0000313" key="2">
    <source>
        <dbReference type="Proteomes" id="UP001601948"/>
    </source>
</evidence>
<sequence length="327" mass="33476">MRSIPSVAAAGNRRIRTTAGTVALVGAAALVLTACNDKAGTATPTSAVASSAAATSVVANGQPGGKSGQSTVRAVGKTGWFDGFAITVDKATLVPDEYGGAKVLIDITYKNTTLDNKTMGNNTSLLVDDEVDGGASWDNPTVPGGGSATGKVTTPVKSAKDAEHLLDTMTVVYGQASDNQTKIPLSAAGKVESVQPKTLPITGTLVQGHTTIEVTAGKLDPSYAKNEHGKNELALHIKISGGQAVPAGGANIFTEYFSLQTPDGKTVVADDRSPINELLDAGKTIDNPKNYVVFVLPTPTTGAYVLTYNSQKEEGAATAPTLAFTVN</sequence>
<dbReference type="RefSeq" id="WP_387721535.1">
    <property type="nucleotide sequence ID" value="NZ_JBIAPI010000007.1"/>
</dbReference>
<keyword evidence="2" id="KW-1185">Reference proteome</keyword>
<organism evidence="1 2">
    <name type="scientific">Nocardia suismassiliense</name>
    <dbReference type="NCBI Taxonomy" id="2077092"/>
    <lineage>
        <taxon>Bacteria</taxon>
        <taxon>Bacillati</taxon>
        <taxon>Actinomycetota</taxon>
        <taxon>Actinomycetes</taxon>
        <taxon>Mycobacteriales</taxon>
        <taxon>Nocardiaceae</taxon>
        <taxon>Nocardia</taxon>
    </lineage>
</organism>
<name>A0ABW6QZE4_9NOCA</name>
<dbReference type="EMBL" id="JBIAPI010000007">
    <property type="protein sequence ID" value="MFF3226378.1"/>
    <property type="molecule type" value="Genomic_DNA"/>
</dbReference>
<protein>
    <recommendedName>
        <fullName evidence="3">DUF4352 domain-containing protein</fullName>
    </recommendedName>
</protein>
<evidence type="ECO:0000313" key="1">
    <source>
        <dbReference type="EMBL" id="MFF3226378.1"/>
    </source>
</evidence>
<dbReference type="Proteomes" id="UP001601948">
    <property type="component" value="Unassembled WGS sequence"/>
</dbReference>
<proteinExistence type="predicted"/>
<gene>
    <name evidence="1" type="ORF">ACFYV7_26515</name>
</gene>
<evidence type="ECO:0008006" key="3">
    <source>
        <dbReference type="Google" id="ProtNLM"/>
    </source>
</evidence>
<accession>A0ABW6QZE4</accession>